<protein>
    <recommendedName>
        <fullName evidence="2">ribonuclease H</fullName>
        <ecNumber evidence="2">3.1.26.4</ecNumber>
    </recommendedName>
</protein>
<evidence type="ECO:0000256" key="2">
    <source>
        <dbReference type="ARBA" id="ARBA00012180"/>
    </source>
</evidence>
<dbReference type="AlphaFoldDB" id="A0A671XQ58"/>
<evidence type="ECO:0000313" key="4">
    <source>
        <dbReference type="Ensembl" id="ENSSAUP00010052472.1"/>
    </source>
</evidence>
<dbReference type="InterPro" id="IPR036691">
    <property type="entry name" value="Endo/exonu/phosph_ase_sf"/>
</dbReference>
<dbReference type="InterPro" id="IPR005135">
    <property type="entry name" value="Endo/exonuclease/phosphatase"/>
</dbReference>
<evidence type="ECO:0000256" key="1">
    <source>
        <dbReference type="ARBA" id="ARBA00010879"/>
    </source>
</evidence>
<dbReference type="PROSITE" id="PS50878">
    <property type="entry name" value="RT_POL"/>
    <property type="match status" value="1"/>
</dbReference>
<comment type="similarity">
    <text evidence="1">Belongs to the beta type-B retroviral polymerase family. HERV class-II K(HML-2) pol subfamily.</text>
</comment>
<dbReference type="EC" id="3.1.26.4" evidence="2"/>
<sequence>MKSFQITCWNIQGLRSSAFGLKSQNPDFIREVKDSDITVLQETWYRGDSSTCCPYGFVEIIIPSIKLQTVTQGRDSGGMIIWYRSQLTHSIEIIKKVESHIWLKISKEIICADQHVYLCAIYIPPSESPYYNEDIFSTLEGEINQFKTLGNVLICGDLNARTGEKADTINIQGDQHSGLPGETCFPLPELPPRHNFDKITNTSGTQLLQLCHTLGLYIVNGRLRGDSLGRYTFSSALGSSTVDYAITDLDPMSLRAFTVNPLTPLSDHSKITVYLKREHNNYEASKPSELYNTTHSYRWKSDNMESYQKAFENSKIQYSIDLFLSEIFPHNNDGVNTAVGKINAIFDKLAKLSNLKTSNHKPKQTHNNKWFDSDCKNIRKTLRKLSNEKHRDPNNQNIRLRYHDTLKQYKHTLRAKKDQHTRTQLSEIEESLESNQFWQKWNTLNKTQQDQLAIQNGSIWMNYFTELYSNFAKNSDQNKTHAKWKTLELAIKDNQNPLDASITEQELTESIQSLKAKKACGVDSILNEMIKYSDHKLKLAILKLFNIILAVGTFPDIWNKGLITPLYKNGDKYDPNNYRGICVNSNLGKTFCNIINKRLISFINDQNVLNNCQIGFLPNFRTTDHIYTLHTLIEQELDKKKGKAYACFVDFTKAFDSIWHEGLFYRLLNSGIGGKTYDVIKSMYTNSKCAVKIGDKQTAFFPQGRGVRQGCNLSPILFNLYINEFACQLDQSTSPGLNLNGTEVKGLLYADDLVLLSPTKEGLQQHLNLLHTFCQSWALTVNPKKTKIMIFQKQSRSQDNTHNFYLDTTKLQHTKNHTYLGLNISSTGSFNLAVKDLRDKARRAFYAIRRNIKLDIPIKIWLKIFQFVLEPIILYGSEIWGPKLNHEFDKWDKTIIESFHTEFCKNIMHVQRKTPNNACRAELGQFPLILKIQKRAIKFYNHLKSSDPHTYHHKALTCQELKPEKSPLSQLVLRFCPDNPTRPGQPRDHNTKPIRPNQIINHKRNLHRILEGNN</sequence>
<dbReference type="CDD" id="cd01650">
    <property type="entry name" value="RT_nLTR_like"/>
    <property type="match status" value="1"/>
</dbReference>
<dbReference type="Ensembl" id="ENSSAUT00010055167.1">
    <property type="protein sequence ID" value="ENSSAUP00010052472.1"/>
    <property type="gene ID" value="ENSSAUG00010021756.1"/>
</dbReference>
<reference evidence="4" key="2">
    <citation type="submission" date="2025-08" db="UniProtKB">
        <authorList>
            <consortium name="Ensembl"/>
        </authorList>
    </citation>
    <scope>IDENTIFICATION</scope>
</reference>
<accession>A0A671XQ58</accession>
<reference evidence="4" key="1">
    <citation type="submission" date="2021-04" db="EMBL/GenBank/DDBJ databases">
        <authorList>
            <consortium name="Wellcome Sanger Institute Data Sharing"/>
        </authorList>
    </citation>
    <scope>NUCLEOTIDE SEQUENCE [LARGE SCALE GENOMIC DNA]</scope>
</reference>
<dbReference type="GeneTree" id="ENSGT01060000248530"/>
<dbReference type="Gene3D" id="3.60.10.10">
    <property type="entry name" value="Endonuclease/exonuclease/phosphatase"/>
    <property type="match status" value="1"/>
</dbReference>
<dbReference type="InterPro" id="IPR043502">
    <property type="entry name" value="DNA/RNA_pol_sf"/>
</dbReference>
<organism evidence="4 5">
    <name type="scientific">Sparus aurata</name>
    <name type="common">Gilthead sea bream</name>
    <dbReference type="NCBI Taxonomy" id="8175"/>
    <lineage>
        <taxon>Eukaryota</taxon>
        <taxon>Metazoa</taxon>
        <taxon>Chordata</taxon>
        <taxon>Craniata</taxon>
        <taxon>Vertebrata</taxon>
        <taxon>Euteleostomi</taxon>
        <taxon>Actinopterygii</taxon>
        <taxon>Neopterygii</taxon>
        <taxon>Teleostei</taxon>
        <taxon>Neoteleostei</taxon>
        <taxon>Acanthomorphata</taxon>
        <taxon>Eupercaria</taxon>
        <taxon>Spariformes</taxon>
        <taxon>Sparidae</taxon>
        <taxon>Sparus</taxon>
    </lineage>
</organism>
<evidence type="ECO:0000313" key="5">
    <source>
        <dbReference type="Proteomes" id="UP000472265"/>
    </source>
</evidence>
<dbReference type="SUPFAM" id="SSF56672">
    <property type="entry name" value="DNA/RNA polymerases"/>
    <property type="match status" value="1"/>
</dbReference>
<dbReference type="GO" id="GO:0004523">
    <property type="term" value="F:RNA-DNA hybrid ribonuclease activity"/>
    <property type="evidence" value="ECO:0007669"/>
    <property type="project" value="UniProtKB-EC"/>
</dbReference>
<dbReference type="PANTHER" id="PTHR19446">
    <property type="entry name" value="REVERSE TRANSCRIPTASES"/>
    <property type="match status" value="1"/>
</dbReference>
<evidence type="ECO:0000259" key="3">
    <source>
        <dbReference type="PROSITE" id="PS50878"/>
    </source>
</evidence>
<reference evidence="4" key="3">
    <citation type="submission" date="2025-09" db="UniProtKB">
        <authorList>
            <consortium name="Ensembl"/>
        </authorList>
    </citation>
    <scope>IDENTIFICATION</scope>
</reference>
<dbReference type="Proteomes" id="UP000472265">
    <property type="component" value="Chromosome 5"/>
</dbReference>
<proteinExistence type="inferred from homology"/>
<dbReference type="Pfam" id="PF00078">
    <property type="entry name" value="RVT_1"/>
    <property type="match status" value="1"/>
</dbReference>
<dbReference type="InterPro" id="IPR000477">
    <property type="entry name" value="RT_dom"/>
</dbReference>
<dbReference type="InterPro" id="IPR043128">
    <property type="entry name" value="Rev_trsase/Diguanyl_cyclase"/>
</dbReference>
<keyword evidence="5" id="KW-1185">Reference proteome</keyword>
<dbReference type="SUPFAM" id="SSF56219">
    <property type="entry name" value="DNase I-like"/>
    <property type="match status" value="1"/>
</dbReference>
<dbReference type="InParanoid" id="A0A671XQ58"/>
<feature type="domain" description="Reverse transcriptase" evidence="3">
    <location>
        <begin position="547"/>
        <end position="824"/>
    </location>
</feature>
<name>A0A671XQ58_SPAAU</name>
<dbReference type="Pfam" id="PF03372">
    <property type="entry name" value="Exo_endo_phos"/>
    <property type="match status" value="1"/>
</dbReference>
<dbReference type="OMA" id="GDSSTCC"/>
<dbReference type="Gene3D" id="3.30.70.270">
    <property type="match status" value="1"/>
</dbReference>